<evidence type="ECO:0000313" key="1">
    <source>
        <dbReference type="EMBL" id="GBN25122.1"/>
    </source>
</evidence>
<dbReference type="AlphaFoldDB" id="A0A4Y2MF80"/>
<protein>
    <submittedName>
        <fullName evidence="1">Uncharacterized protein</fullName>
    </submittedName>
</protein>
<dbReference type="EMBL" id="BGPR01007205">
    <property type="protein sequence ID" value="GBN25122.1"/>
    <property type="molecule type" value="Genomic_DNA"/>
</dbReference>
<proteinExistence type="predicted"/>
<evidence type="ECO:0000313" key="2">
    <source>
        <dbReference type="Proteomes" id="UP000499080"/>
    </source>
</evidence>
<name>A0A4Y2MF80_ARAVE</name>
<sequence>MFLILCGMSSTFHSRINSDDKILRLRQLLYTCHTSHILVAQNVVFVYTTKKASRYRCHTSHIRHAQKMLCFVYDRKASYTLPCVPQLQHKMIIVRTRRKLLLCVAMRSHPL</sequence>
<keyword evidence="2" id="KW-1185">Reference proteome</keyword>
<dbReference type="Proteomes" id="UP000499080">
    <property type="component" value="Unassembled WGS sequence"/>
</dbReference>
<accession>A0A4Y2MF80</accession>
<gene>
    <name evidence="1" type="ORF">AVEN_200178_1</name>
</gene>
<reference evidence="1 2" key="1">
    <citation type="journal article" date="2019" name="Sci. Rep.">
        <title>Orb-weaving spider Araneus ventricosus genome elucidates the spidroin gene catalogue.</title>
        <authorList>
            <person name="Kono N."/>
            <person name="Nakamura H."/>
            <person name="Ohtoshi R."/>
            <person name="Moran D.A.P."/>
            <person name="Shinohara A."/>
            <person name="Yoshida Y."/>
            <person name="Fujiwara M."/>
            <person name="Mori M."/>
            <person name="Tomita M."/>
            <person name="Arakawa K."/>
        </authorList>
    </citation>
    <scope>NUCLEOTIDE SEQUENCE [LARGE SCALE GENOMIC DNA]</scope>
</reference>
<comment type="caution">
    <text evidence="1">The sequence shown here is derived from an EMBL/GenBank/DDBJ whole genome shotgun (WGS) entry which is preliminary data.</text>
</comment>
<organism evidence="1 2">
    <name type="scientific">Araneus ventricosus</name>
    <name type="common">Orbweaver spider</name>
    <name type="synonym">Epeira ventricosa</name>
    <dbReference type="NCBI Taxonomy" id="182803"/>
    <lineage>
        <taxon>Eukaryota</taxon>
        <taxon>Metazoa</taxon>
        <taxon>Ecdysozoa</taxon>
        <taxon>Arthropoda</taxon>
        <taxon>Chelicerata</taxon>
        <taxon>Arachnida</taxon>
        <taxon>Araneae</taxon>
        <taxon>Araneomorphae</taxon>
        <taxon>Entelegynae</taxon>
        <taxon>Araneoidea</taxon>
        <taxon>Araneidae</taxon>
        <taxon>Araneus</taxon>
    </lineage>
</organism>